<feature type="region of interest" description="Disordered" evidence="2">
    <location>
        <begin position="710"/>
        <end position="754"/>
    </location>
</feature>
<evidence type="ECO:0000313" key="4">
    <source>
        <dbReference type="Proteomes" id="UP000324629"/>
    </source>
</evidence>
<feature type="compositionally biased region" description="Polar residues" evidence="2">
    <location>
        <begin position="1195"/>
        <end position="1214"/>
    </location>
</feature>
<keyword evidence="4" id="KW-1185">Reference proteome</keyword>
<organism evidence="3 4">
    <name type="scientific">Paragonimus westermani</name>
    <dbReference type="NCBI Taxonomy" id="34504"/>
    <lineage>
        <taxon>Eukaryota</taxon>
        <taxon>Metazoa</taxon>
        <taxon>Spiralia</taxon>
        <taxon>Lophotrochozoa</taxon>
        <taxon>Platyhelminthes</taxon>
        <taxon>Trematoda</taxon>
        <taxon>Digenea</taxon>
        <taxon>Plagiorchiida</taxon>
        <taxon>Troglotremata</taxon>
        <taxon>Troglotrematidae</taxon>
        <taxon>Paragonimus</taxon>
    </lineage>
</organism>
<keyword evidence="1" id="KW-0175">Coiled coil</keyword>
<feature type="region of interest" description="Disordered" evidence="2">
    <location>
        <begin position="1034"/>
        <end position="1068"/>
    </location>
</feature>
<feature type="compositionally biased region" description="Polar residues" evidence="2">
    <location>
        <begin position="506"/>
        <end position="520"/>
    </location>
</feature>
<sequence length="1240" mass="136094">MVVDGNAVTRRVTDCPYENQSSQESLHTQPTFVRAQSEPVVEMWSEQETGCAAKPVMFTHSILIGPLSQVSASPCDYGTINNQEGIDNQSMSSRSPVSDHSSANSVARQNGKCNKRSGWIGDISGNDSSELSCPGDHTSRAVNGHHILLHSCSGSIVPCSFLCEPNYVPPTGKLDKESTQHLVGLHLGESPFDITENVYIPSRSAPVQTSKLPIPIRSPYATKQHSSVGSLASYVASSSVDDVFANELKEVSNTDPQQTHASVTLADYLENLNTRTPYIEPTLGGPQPFKSLPQLVSLRRITGLPKQMPKTYSPNTTNSLDELALTLKHSTSSESTVDSDANSPKTNLCSVEYLVKRRAFLQTRLVERYMELINLMNEEMELTGRPPEDYNQCLHDYHAAQAAIKHLRLTDRPDQSNGSNSEQPTPPISARDFNGVGQQERAVRSSTPGLPSPNGLLGSRLQETGFPLAAHTVRNASMKLSPSASSLLVTSRLSLQEEDQWKQKDNGSVPSRPPGNQIQHNVRRRSQSASKSGLMEHVPRGTTGKGSWSKLKQTASRTALTNRARGTSGGDSISLSLTDLRNLRSSSSLSDYGPVTKLTLYDLQDRGPSDDLRRGTALTLRELERNHGKITNEEDRKQAIAWVDMELAAVRNIMEANLLCADEPGRTKYSRNAYRMAAQRNQMTIERLEQQRRLLQSEKTTETEVISIDSFPTSSSADGASRFGPDSSEIGSDQQSIHSGISVTCDSSQPLNKMDSAVPANERHVQHSWKKVKHFPSYGSCKQRASCGGVFDELTCFDTGKQPSLESNLDAGHDTPSPASPMLGHPEQSGDKPGTGGSPNSVGSAQPVEIQTTSKHVRAPQYIVEGIADLSYKETFKQELSTSSTPTKSAKPLERTPYPRIAHTESNLCEPSPSLHHFERSLATGMGRSIIHSAPRTMQLNNPVGGFFEPPPTPQLTRRHIPSRIEVKDSTAFGITPNQASDGRVIRVSYQQPSNRSVSSPTSAPPYVIHTGNQPIDGNRGGVLLSRLPAYRTEQPQHRIASQLQSSSTSQHHRTSHTETPDMKRPNSHIYPRVTEALPKELNQNSQRLEVNTNASFPISRVTIHKMPICNLPRTHVNTCPMKLPPMFDRTVYAGRKGSLTPDPTLMPNHRNQTMETMSPIVSCRPIVTGHTPQLPYEIVIPTNYSDYENVGPSRLSNQDQNFAKSSPNPSFSSPHWYIPRELESNNYNAPSTSSTPRIA</sequence>
<reference evidence="3 4" key="1">
    <citation type="journal article" date="2019" name="Gigascience">
        <title>Whole-genome sequence of the oriental lung fluke Paragonimus westermani.</title>
        <authorList>
            <person name="Oey H."/>
            <person name="Zakrzewski M."/>
            <person name="Narain K."/>
            <person name="Devi K.R."/>
            <person name="Agatsuma T."/>
            <person name="Nawaratna S."/>
            <person name="Gobert G.N."/>
            <person name="Jones M.K."/>
            <person name="Ragan M.A."/>
            <person name="McManus D.P."/>
            <person name="Krause L."/>
        </authorList>
    </citation>
    <scope>NUCLEOTIDE SEQUENCE [LARGE SCALE GENOMIC DNA]</scope>
    <source>
        <strain evidence="3 4">IND2009</strain>
    </source>
</reference>
<feature type="compositionally biased region" description="Polar residues" evidence="2">
    <location>
        <begin position="729"/>
        <end position="751"/>
    </location>
</feature>
<feature type="compositionally biased region" description="Polar residues" evidence="2">
    <location>
        <begin position="550"/>
        <end position="572"/>
    </location>
</feature>
<protein>
    <submittedName>
        <fullName evidence="3">Uncharacterized protein</fullName>
    </submittedName>
</protein>
<evidence type="ECO:0000256" key="2">
    <source>
        <dbReference type="SAM" id="MobiDB-lite"/>
    </source>
</evidence>
<accession>A0A5J4P0R5</accession>
<evidence type="ECO:0000313" key="3">
    <source>
        <dbReference type="EMBL" id="KAA3681162.1"/>
    </source>
</evidence>
<feature type="region of interest" description="Disordered" evidence="2">
    <location>
        <begin position="498"/>
        <end position="572"/>
    </location>
</feature>
<dbReference type="AlphaFoldDB" id="A0A5J4P0R5"/>
<feature type="region of interest" description="Disordered" evidence="2">
    <location>
        <begin position="411"/>
        <end position="459"/>
    </location>
</feature>
<gene>
    <name evidence="3" type="ORF">DEA37_0004287</name>
</gene>
<comment type="caution">
    <text evidence="3">The sequence shown here is derived from an EMBL/GenBank/DDBJ whole genome shotgun (WGS) entry which is preliminary data.</text>
</comment>
<feature type="region of interest" description="Disordered" evidence="2">
    <location>
        <begin position="81"/>
        <end position="111"/>
    </location>
</feature>
<proteinExistence type="predicted"/>
<feature type="compositionally biased region" description="Basic and acidic residues" evidence="2">
    <location>
        <begin position="1056"/>
        <end position="1065"/>
    </location>
</feature>
<name>A0A5J4P0R5_9TREM</name>
<feature type="region of interest" description="Disordered" evidence="2">
    <location>
        <begin position="1192"/>
        <end position="1218"/>
    </location>
</feature>
<dbReference type="EMBL" id="QNGE01000265">
    <property type="protein sequence ID" value="KAA3681162.1"/>
    <property type="molecule type" value="Genomic_DNA"/>
</dbReference>
<evidence type="ECO:0000256" key="1">
    <source>
        <dbReference type="SAM" id="Coils"/>
    </source>
</evidence>
<feature type="region of interest" description="Disordered" evidence="2">
    <location>
        <begin position="805"/>
        <end position="845"/>
    </location>
</feature>
<dbReference type="Proteomes" id="UP000324629">
    <property type="component" value="Unassembled WGS sequence"/>
</dbReference>
<feature type="coiled-coil region" evidence="1">
    <location>
        <begin position="671"/>
        <end position="705"/>
    </location>
</feature>